<accession>A0A6J5VV83</accession>
<gene>
    <name evidence="2" type="ORF">CURHAP_LOCUS52187</name>
</gene>
<dbReference type="PANTHER" id="PTHR36766:SF38">
    <property type="entry name" value="DISEASE RESISTANCE PROTEIN RGA3"/>
    <property type="match status" value="1"/>
</dbReference>
<dbReference type="GO" id="GO:0006952">
    <property type="term" value="P:defense response"/>
    <property type="evidence" value="ECO:0007669"/>
    <property type="project" value="UniProtKB-KW"/>
</dbReference>
<dbReference type="InterPro" id="IPR032675">
    <property type="entry name" value="LRR_dom_sf"/>
</dbReference>
<protein>
    <recommendedName>
        <fullName evidence="4">NB-ARC domain-containing protein</fullName>
    </recommendedName>
</protein>
<sequence>MLPQSGITPRRASMPHLLTGSENFDCSKLASLPEGMGNLKSLKLLWISDCPNLASLPEGLRCLASLKSLNIWKCPMLAQRCHKGTGEDWSKIAHIPDIRINPEAGLHNIRSCFGINPQEPVLFEGTVGSNIDPVGMYSDEEIWKSLERCQLKVEVAAKPDKLNSLGM</sequence>
<dbReference type="Gene3D" id="3.80.10.10">
    <property type="entry name" value="Ribonuclease Inhibitor"/>
    <property type="match status" value="1"/>
</dbReference>
<name>A0A6J5VV83_PRUAR</name>
<evidence type="ECO:0000256" key="1">
    <source>
        <dbReference type="ARBA" id="ARBA00022821"/>
    </source>
</evidence>
<dbReference type="EMBL" id="CAEKDK010000008">
    <property type="protein sequence ID" value="CAB4291802.1"/>
    <property type="molecule type" value="Genomic_DNA"/>
</dbReference>
<dbReference type="SUPFAM" id="SSF52058">
    <property type="entry name" value="L domain-like"/>
    <property type="match status" value="1"/>
</dbReference>
<proteinExistence type="predicted"/>
<evidence type="ECO:0000313" key="3">
    <source>
        <dbReference type="Proteomes" id="UP000507222"/>
    </source>
</evidence>
<dbReference type="InterPro" id="IPR027417">
    <property type="entry name" value="P-loop_NTPase"/>
</dbReference>
<evidence type="ECO:0000313" key="2">
    <source>
        <dbReference type="EMBL" id="CAB4291802.1"/>
    </source>
</evidence>
<reference evidence="2 3" key="1">
    <citation type="submission" date="2020-05" db="EMBL/GenBank/DDBJ databases">
        <authorList>
            <person name="Campoy J."/>
            <person name="Schneeberger K."/>
            <person name="Spophaly S."/>
        </authorList>
    </citation>
    <scope>NUCLEOTIDE SEQUENCE [LARGE SCALE GENOMIC DNA]</scope>
    <source>
        <strain evidence="2">PruArmRojPasFocal</strain>
    </source>
</reference>
<dbReference type="Gene3D" id="3.40.50.300">
    <property type="entry name" value="P-loop containing nucleotide triphosphate hydrolases"/>
    <property type="match status" value="1"/>
</dbReference>
<organism evidence="2 3">
    <name type="scientific">Prunus armeniaca</name>
    <name type="common">Apricot</name>
    <name type="synonym">Armeniaca vulgaris</name>
    <dbReference type="NCBI Taxonomy" id="36596"/>
    <lineage>
        <taxon>Eukaryota</taxon>
        <taxon>Viridiplantae</taxon>
        <taxon>Streptophyta</taxon>
        <taxon>Embryophyta</taxon>
        <taxon>Tracheophyta</taxon>
        <taxon>Spermatophyta</taxon>
        <taxon>Magnoliopsida</taxon>
        <taxon>eudicotyledons</taxon>
        <taxon>Gunneridae</taxon>
        <taxon>Pentapetalae</taxon>
        <taxon>rosids</taxon>
        <taxon>fabids</taxon>
        <taxon>Rosales</taxon>
        <taxon>Rosaceae</taxon>
        <taxon>Amygdaloideae</taxon>
        <taxon>Amygdaleae</taxon>
        <taxon>Prunus</taxon>
    </lineage>
</organism>
<keyword evidence="1" id="KW-0611">Plant defense</keyword>
<dbReference type="PANTHER" id="PTHR36766">
    <property type="entry name" value="PLANT BROAD-SPECTRUM MILDEW RESISTANCE PROTEIN RPW8"/>
    <property type="match status" value="1"/>
</dbReference>
<dbReference type="AlphaFoldDB" id="A0A6J5VV83"/>
<dbReference type="Proteomes" id="UP000507222">
    <property type="component" value="Unassembled WGS sequence"/>
</dbReference>
<evidence type="ECO:0008006" key="4">
    <source>
        <dbReference type="Google" id="ProtNLM"/>
    </source>
</evidence>